<organism evidence="1">
    <name type="scientific">Solanum chacoense</name>
    <name type="common">Chaco potato</name>
    <dbReference type="NCBI Taxonomy" id="4108"/>
    <lineage>
        <taxon>Eukaryota</taxon>
        <taxon>Viridiplantae</taxon>
        <taxon>Streptophyta</taxon>
        <taxon>Embryophyta</taxon>
        <taxon>Tracheophyta</taxon>
        <taxon>Spermatophyta</taxon>
        <taxon>Magnoliopsida</taxon>
        <taxon>eudicotyledons</taxon>
        <taxon>Gunneridae</taxon>
        <taxon>Pentapetalae</taxon>
        <taxon>asterids</taxon>
        <taxon>lamiids</taxon>
        <taxon>Solanales</taxon>
        <taxon>Solanaceae</taxon>
        <taxon>Solanoideae</taxon>
        <taxon>Solaneae</taxon>
        <taxon>Solanum</taxon>
    </lineage>
</organism>
<proteinExistence type="predicted"/>
<accession>A0A0V0GIA4</accession>
<sequence>MPSKHLEFLSFQIAHHIEAGIILHLVLSFARAPASSQLYNASVTLLGIVQDMPLRLKKIFQSCRVYLQCRNRWFTVSKVSPHRKHLEHKVIPLFITLS</sequence>
<protein>
    <submittedName>
        <fullName evidence="1">Putative ovule protein</fullName>
    </submittedName>
</protein>
<reference evidence="1" key="1">
    <citation type="submission" date="2015-12" db="EMBL/GenBank/DDBJ databases">
        <title>Gene expression during late stages of embryo sac development: a critical building block for successful pollen-pistil interactions.</title>
        <authorList>
            <person name="Liu Y."/>
            <person name="Joly V."/>
            <person name="Sabar M."/>
            <person name="Matton D.P."/>
        </authorList>
    </citation>
    <scope>NUCLEOTIDE SEQUENCE</scope>
</reference>
<evidence type="ECO:0000313" key="1">
    <source>
        <dbReference type="EMBL" id="JAP07937.1"/>
    </source>
</evidence>
<dbReference type="EMBL" id="GEDG01037780">
    <property type="protein sequence ID" value="JAP07937.1"/>
    <property type="molecule type" value="Transcribed_RNA"/>
</dbReference>
<dbReference type="AlphaFoldDB" id="A0A0V0GIA4"/>
<name>A0A0V0GIA4_SOLCH</name>